<dbReference type="Proteomes" id="UP000813463">
    <property type="component" value="Chromosome 5"/>
</dbReference>
<sequence>MKVVLQSPPPFSPPFHSALLPSLTANATRRITGATSMLGKSKISNKNLKPEDEGQWRRDMEELPRCRFILDLVVVVAQGFEARERRRVLRGERKRSRISPCSQVANFASTVLHRRRFQRLKRRGFEEREGGRRFEKREK</sequence>
<evidence type="ECO:0000256" key="1">
    <source>
        <dbReference type="SAM" id="MobiDB-lite"/>
    </source>
</evidence>
<feature type="region of interest" description="Disordered" evidence="1">
    <location>
        <begin position="34"/>
        <end position="55"/>
    </location>
</feature>
<protein>
    <submittedName>
        <fullName evidence="3">Uncharacterized protein</fullName>
    </submittedName>
</protein>
<evidence type="ECO:0000313" key="3">
    <source>
        <dbReference type="RefSeq" id="XP_056686232.1"/>
    </source>
</evidence>
<reference evidence="3" key="2">
    <citation type="submission" date="2025-08" db="UniProtKB">
        <authorList>
            <consortium name="RefSeq"/>
        </authorList>
    </citation>
    <scope>IDENTIFICATION</scope>
    <source>
        <tissue evidence="3">Leaf</tissue>
    </source>
</reference>
<reference evidence="2" key="1">
    <citation type="journal article" date="2021" name="Nat. Commun.">
        <title>Genomic analyses provide insights into spinach domestication and the genetic basis of agronomic traits.</title>
        <authorList>
            <person name="Cai X."/>
            <person name="Sun X."/>
            <person name="Xu C."/>
            <person name="Sun H."/>
            <person name="Wang X."/>
            <person name="Ge C."/>
            <person name="Zhang Z."/>
            <person name="Wang Q."/>
            <person name="Fei Z."/>
            <person name="Jiao C."/>
            <person name="Wang Q."/>
        </authorList>
    </citation>
    <scope>NUCLEOTIDE SEQUENCE [LARGE SCALE GENOMIC DNA]</scope>
    <source>
        <strain evidence="2">cv. Varoflay</strain>
    </source>
</reference>
<dbReference type="GeneID" id="130461943"/>
<proteinExistence type="predicted"/>
<dbReference type="RefSeq" id="XP_056686232.1">
    <property type="nucleotide sequence ID" value="XM_056830254.1"/>
</dbReference>
<evidence type="ECO:0000313" key="2">
    <source>
        <dbReference type="Proteomes" id="UP000813463"/>
    </source>
</evidence>
<organism evidence="2 3">
    <name type="scientific">Spinacia oleracea</name>
    <name type="common">Spinach</name>
    <dbReference type="NCBI Taxonomy" id="3562"/>
    <lineage>
        <taxon>Eukaryota</taxon>
        <taxon>Viridiplantae</taxon>
        <taxon>Streptophyta</taxon>
        <taxon>Embryophyta</taxon>
        <taxon>Tracheophyta</taxon>
        <taxon>Spermatophyta</taxon>
        <taxon>Magnoliopsida</taxon>
        <taxon>eudicotyledons</taxon>
        <taxon>Gunneridae</taxon>
        <taxon>Pentapetalae</taxon>
        <taxon>Caryophyllales</taxon>
        <taxon>Chenopodiaceae</taxon>
        <taxon>Chenopodioideae</taxon>
        <taxon>Anserineae</taxon>
        <taxon>Spinacia</taxon>
    </lineage>
</organism>
<keyword evidence="2" id="KW-1185">Reference proteome</keyword>
<gene>
    <name evidence="3" type="primary">LOC130461943</name>
</gene>
<accession>A0ABM3QS92</accession>
<name>A0ABM3QS92_SPIOL</name>